<evidence type="ECO:0000259" key="4">
    <source>
        <dbReference type="Pfam" id="PF00535"/>
    </source>
</evidence>
<dbReference type="RefSeq" id="WP_307324467.1">
    <property type="nucleotide sequence ID" value="NZ_JAUSUG010000006.1"/>
</dbReference>
<dbReference type="Proteomes" id="UP001230005">
    <property type="component" value="Unassembled WGS sequence"/>
</dbReference>
<dbReference type="Gene3D" id="3.90.550.10">
    <property type="entry name" value="Spore Coat Polysaccharide Biosynthesis Protein SpsA, Chain A"/>
    <property type="match status" value="1"/>
</dbReference>
<evidence type="ECO:0000313" key="5">
    <source>
        <dbReference type="EMBL" id="MDQ0254463.1"/>
    </source>
</evidence>
<evidence type="ECO:0000256" key="2">
    <source>
        <dbReference type="ARBA" id="ARBA00022676"/>
    </source>
</evidence>
<dbReference type="EMBL" id="JAUSUG010000006">
    <property type="protein sequence ID" value="MDQ0254463.1"/>
    <property type="molecule type" value="Genomic_DNA"/>
</dbReference>
<comment type="similarity">
    <text evidence="1">Belongs to the glycosyltransferase 2 family.</text>
</comment>
<dbReference type="InterPro" id="IPR001173">
    <property type="entry name" value="Glyco_trans_2-like"/>
</dbReference>
<dbReference type="Pfam" id="PF00535">
    <property type="entry name" value="Glycos_transf_2"/>
    <property type="match status" value="1"/>
</dbReference>
<dbReference type="PANTHER" id="PTHR43685:SF5">
    <property type="entry name" value="GLYCOSYLTRANSFERASE EPSE-RELATED"/>
    <property type="match status" value="1"/>
</dbReference>
<comment type="caution">
    <text evidence="5">The sequence shown here is derived from an EMBL/GenBank/DDBJ whole genome shotgun (WGS) entry which is preliminary data.</text>
</comment>
<evidence type="ECO:0000256" key="1">
    <source>
        <dbReference type="ARBA" id="ARBA00006739"/>
    </source>
</evidence>
<organism evidence="5 6">
    <name type="scientific">Evansella vedderi</name>
    <dbReference type="NCBI Taxonomy" id="38282"/>
    <lineage>
        <taxon>Bacteria</taxon>
        <taxon>Bacillati</taxon>
        <taxon>Bacillota</taxon>
        <taxon>Bacilli</taxon>
        <taxon>Bacillales</taxon>
        <taxon>Bacillaceae</taxon>
        <taxon>Evansella</taxon>
    </lineage>
</organism>
<evidence type="ECO:0000313" key="6">
    <source>
        <dbReference type="Proteomes" id="UP001230005"/>
    </source>
</evidence>
<dbReference type="InterPro" id="IPR029044">
    <property type="entry name" value="Nucleotide-diphossugar_trans"/>
</dbReference>
<dbReference type="PANTHER" id="PTHR43685">
    <property type="entry name" value="GLYCOSYLTRANSFERASE"/>
    <property type="match status" value="1"/>
</dbReference>
<feature type="domain" description="Glycosyltransferase 2-like" evidence="4">
    <location>
        <begin position="7"/>
        <end position="161"/>
    </location>
</feature>
<dbReference type="InterPro" id="IPR050834">
    <property type="entry name" value="Glycosyltransf_2"/>
</dbReference>
<accession>A0ABT9ZT97</accession>
<keyword evidence="2" id="KW-0328">Glycosyltransferase</keyword>
<proteinExistence type="inferred from homology"/>
<protein>
    <submittedName>
        <fullName evidence="5">Glycosyltransferase involved in cell wall biosynthesis</fullName>
    </submittedName>
</protein>
<keyword evidence="6" id="KW-1185">Reference proteome</keyword>
<dbReference type="SUPFAM" id="SSF53448">
    <property type="entry name" value="Nucleotide-diphospho-sugar transferases"/>
    <property type="match status" value="1"/>
</dbReference>
<gene>
    <name evidence="5" type="ORF">J2S74_001842</name>
</gene>
<name>A0ABT9ZT97_9BACI</name>
<reference evidence="5 6" key="1">
    <citation type="submission" date="2023-07" db="EMBL/GenBank/DDBJ databases">
        <title>Genomic Encyclopedia of Type Strains, Phase IV (KMG-IV): sequencing the most valuable type-strain genomes for metagenomic binning, comparative biology and taxonomic classification.</title>
        <authorList>
            <person name="Goeker M."/>
        </authorList>
    </citation>
    <scope>NUCLEOTIDE SEQUENCE [LARGE SCALE GENOMIC DNA]</scope>
    <source>
        <strain evidence="5 6">DSM 9768</strain>
    </source>
</reference>
<sequence>MNNLKYSVLMSVYHKEKPEYLKDSIISMSNQTIPPDEIVLVKDGPLTKELDTVIEEFLSNDLLKVISLTENVGLGKALNIGLSKCRNELIARMDTDDISVNNRCEKQLEVFSKNDSLSVVGTAVAEFIGETDNIIAYKEVKTTYREILNNIKFRNPINHPSVMFKKSDVLSVGSYKHLDLNEDYYLWLRMVQQGFVLQNINEPLVMMRITDETYLRRGGWNYFITQKKLFDFMLKNGLINILEYTYNNLVRLIMRVLIPNRLRKILYLKVLRKKVTTHI</sequence>
<evidence type="ECO:0000256" key="3">
    <source>
        <dbReference type="ARBA" id="ARBA00022679"/>
    </source>
</evidence>
<keyword evidence="3" id="KW-0808">Transferase</keyword>